<organism evidence="3 4">
    <name type="scientific">Panacagrimonas perspica</name>
    <dbReference type="NCBI Taxonomy" id="381431"/>
    <lineage>
        <taxon>Bacteria</taxon>
        <taxon>Pseudomonadati</taxon>
        <taxon>Pseudomonadota</taxon>
        <taxon>Gammaproteobacteria</taxon>
        <taxon>Nevskiales</taxon>
        <taxon>Nevskiaceae</taxon>
        <taxon>Panacagrimonas</taxon>
    </lineage>
</organism>
<dbReference type="Proteomes" id="UP000295341">
    <property type="component" value="Unassembled WGS sequence"/>
</dbReference>
<dbReference type="InterPro" id="IPR025711">
    <property type="entry name" value="PepSY"/>
</dbReference>
<accession>A0A4R7P5C8</accession>
<evidence type="ECO:0000313" key="4">
    <source>
        <dbReference type="Proteomes" id="UP000295341"/>
    </source>
</evidence>
<sequence length="111" mass="12338">MTPIPRTWTFAVASLLLLCTGSAVPVEPSGKSLREAVERNEIVPLKSIMDWIESHYRGQVVEVELENEGGDFGYEIDLLTPEGSKIEFQFDARTGDLRSVSGKDIEGARRK</sequence>
<proteinExistence type="predicted"/>
<protein>
    <submittedName>
        <fullName evidence="3">Peptidase YpeB-like protein</fullName>
    </submittedName>
</protein>
<feature type="signal peptide" evidence="1">
    <location>
        <begin position="1"/>
        <end position="25"/>
    </location>
</feature>
<evidence type="ECO:0000256" key="1">
    <source>
        <dbReference type="SAM" id="SignalP"/>
    </source>
</evidence>
<reference evidence="3 4" key="1">
    <citation type="submission" date="2019-03" db="EMBL/GenBank/DDBJ databases">
        <title>Genomic Encyclopedia of Type Strains, Phase IV (KMG-IV): sequencing the most valuable type-strain genomes for metagenomic binning, comparative biology and taxonomic classification.</title>
        <authorList>
            <person name="Goeker M."/>
        </authorList>
    </citation>
    <scope>NUCLEOTIDE SEQUENCE [LARGE SCALE GENOMIC DNA]</scope>
    <source>
        <strain evidence="3 4">DSM 26377</strain>
    </source>
</reference>
<dbReference type="RefSeq" id="WP_133882459.1">
    <property type="nucleotide sequence ID" value="NZ_MWIN01000018.1"/>
</dbReference>
<keyword evidence="4" id="KW-1185">Reference proteome</keyword>
<keyword evidence="1" id="KW-0732">Signal</keyword>
<evidence type="ECO:0000259" key="2">
    <source>
        <dbReference type="Pfam" id="PF03413"/>
    </source>
</evidence>
<name>A0A4R7P5C8_9GAMM</name>
<dbReference type="EMBL" id="SOBT01000009">
    <property type="protein sequence ID" value="TDU28947.1"/>
    <property type="molecule type" value="Genomic_DNA"/>
</dbReference>
<feature type="domain" description="PepSY" evidence="2">
    <location>
        <begin position="52"/>
        <end position="99"/>
    </location>
</feature>
<dbReference type="OrthoDB" id="6975080at2"/>
<comment type="caution">
    <text evidence="3">The sequence shown here is derived from an EMBL/GenBank/DDBJ whole genome shotgun (WGS) entry which is preliminary data.</text>
</comment>
<gene>
    <name evidence="3" type="ORF">DFR24_3328</name>
</gene>
<feature type="chain" id="PRO_5030099552" evidence="1">
    <location>
        <begin position="26"/>
        <end position="111"/>
    </location>
</feature>
<dbReference type="Pfam" id="PF03413">
    <property type="entry name" value="PepSY"/>
    <property type="match status" value="1"/>
</dbReference>
<dbReference type="Gene3D" id="3.10.450.40">
    <property type="match status" value="1"/>
</dbReference>
<dbReference type="AlphaFoldDB" id="A0A4R7P5C8"/>
<evidence type="ECO:0000313" key="3">
    <source>
        <dbReference type="EMBL" id="TDU28947.1"/>
    </source>
</evidence>